<dbReference type="EMBL" id="FZNR01000022">
    <property type="protein sequence ID" value="SNS73931.1"/>
    <property type="molecule type" value="Genomic_DNA"/>
</dbReference>
<dbReference type="RefSeq" id="WP_089297901.1">
    <property type="nucleotide sequence ID" value="NZ_BOMU01000100.1"/>
</dbReference>
<reference evidence="2 3" key="1">
    <citation type="submission" date="2017-06" db="EMBL/GenBank/DDBJ databases">
        <authorList>
            <person name="Kim H.J."/>
            <person name="Triplett B.A."/>
        </authorList>
    </citation>
    <scope>NUCLEOTIDE SEQUENCE [LARGE SCALE GENOMIC DNA]</scope>
    <source>
        <strain evidence="2 3">DSM 43151</strain>
    </source>
</reference>
<evidence type="ECO:0000256" key="1">
    <source>
        <dbReference type="SAM" id="Phobius"/>
    </source>
</evidence>
<dbReference type="AlphaFoldDB" id="A0A239GYD4"/>
<keyword evidence="1" id="KW-0472">Membrane</keyword>
<feature type="transmembrane region" description="Helical" evidence="1">
    <location>
        <begin position="234"/>
        <end position="255"/>
    </location>
</feature>
<feature type="transmembrane region" description="Helical" evidence="1">
    <location>
        <begin position="498"/>
        <end position="519"/>
    </location>
</feature>
<name>A0A239GYD4_9ACTN</name>
<sequence>MTIMRLLLHRHRLMIGAWLLLLLTLLGGTVWAYQDTYLTPEQRDAAVALARADTATTLLYGELPLPGTPAQMYAWEIGGITTILVSVFAVLLAVALTRAAEDDGTLELIRSCGVDPRNPLRAAVAVLAGVAAALTIGGSVVIGAWAGGVDGVTWLGATMLAAALGLTFLLVSVVTVTLAQLASTAPTARLLGLAIVVAAFGLRAVADVRDAGALNWLSPLALRASIRPFTDDRWWVLGVYLAVAAVLAWLAAVLCGRREYGAGLITRSGIRDVRLPVRSALGLRLRLARRSTMIWTAGVAGLGALFTAMGSGVVEQSRDGDVGGFLGAQLDTTDPVVGYCAYTATLLGMVVSAYAILQVLHHRQDETAGRTGLIVAGGVRRWALLLAQVTAAVAGSAIILVIAAVTGAAIASVTIGGDSTALRMFTYIAGQWPATAVMAASAALLAGIWPRATGLAWLPLLAAGTLALLGPLLNVPQQIRDLGPFQQVADPVTVNADWSGPAVLLLIAATMTACGLAGINRRDLLAG</sequence>
<feature type="transmembrane region" description="Helical" evidence="1">
    <location>
        <begin position="427"/>
        <end position="448"/>
    </location>
</feature>
<evidence type="ECO:0000313" key="3">
    <source>
        <dbReference type="Proteomes" id="UP000198415"/>
    </source>
</evidence>
<feature type="transmembrane region" description="Helical" evidence="1">
    <location>
        <begin position="152"/>
        <end position="178"/>
    </location>
</feature>
<feature type="transmembrane region" description="Helical" evidence="1">
    <location>
        <begin position="293"/>
        <end position="314"/>
    </location>
</feature>
<feature type="transmembrane region" description="Helical" evidence="1">
    <location>
        <begin position="382"/>
        <end position="415"/>
    </location>
</feature>
<keyword evidence="1" id="KW-1133">Transmembrane helix</keyword>
<organism evidence="2 3">
    <name type="scientific">Actinoplanes regularis</name>
    <dbReference type="NCBI Taxonomy" id="52697"/>
    <lineage>
        <taxon>Bacteria</taxon>
        <taxon>Bacillati</taxon>
        <taxon>Actinomycetota</taxon>
        <taxon>Actinomycetes</taxon>
        <taxon>Micromonosporales</taxon>
        <taxon>Micromonosporaceae</taxon>
        <taxon>Actinoplanes</taxon>
    </lineage>
</organism>
<dbReference type="Proteomes" id="UP000198415">
    <property type="component" value="Unassembled WGS sequence"/>
</dbReference>
<feature type="transmembrane region" description="Helical" evidence="1">
    <location>
        <begin position="120"/>
        <end position="146"/>
    </location>
</feature>
<keyword evidence="1" id="KW-0812">Transmembrane</keyword>
<evidence type="ECO:0000313" key="2">
    <source>
        <dbReference type="EMBL" id="SNS73931.1"/>
    </source>
</evidence>
<keyword evidence="3" id="KW-1185">Reference proteome</keyword>
<dbReference type="OrthoDB" id="2014935at2"/>
<protein>
    <submittedName>
        <fullName evidence="2">ABC-2 type transport system permease protein</fullName>
    </submittedName>
</protein>
<feature type="transmembrane region" description="Helical" evidence="1">
    <location>
        <begin position="190"/>
        <end position="206"/>
    </location>
</feature>
<feature type="transmembrane region" description="Helical" evidence="1">
    <location>
        <begin position="336"/>
        <end position="361"/>
    </location>
</feature>
<proteinExistence type="predicted"/>
<gene>
    <name evidence="2" type="ORF">SAMN06264365_122119</name>
</gene>
<accession>A0A239GYD4</accession>
<feature type="transmembrane region" description="Helical" evidence="1">
    <location>
        <begin position="455"/>
        <end position="473"/>
    </location>
</feature>
<feature type="transmembrane region" description="Helical" evidence="1">
    <location>
        <begin position="73"/>
        <end position="99"/>
    </location>
</feature>